<dbReference type="Proteomes" id="UP001162164">
    <property type="component" value="Unassembled WGS sequence"/>
</dbReference>
<evidence type="ECO:0000256" key="2">
    <source>
        <dbReference type="ARBA" id="ARBA00022692"/>
    </source>
</evidence>
<proteinExistence type="predicted"/>
<evidence type="ECO:0000256" key="1">
    <source>
        <dbReference type="ARBA" id="ARBA00004141"/>
    </source>
</evidence>
<sequence length="244" mass="26863">MISPKLWKGKNRKKGRLYDILTVKSNFKAMTIMAVLNSAQQLSSINVILMNMHTILEAAGSIYIDSSTSAIIFAVLMLIAVLVASIIIDKFGRKKLLITSSILTGLCLATIGIYFNVKNIGYNVGSISWVPIVSVMIYAFVFKIGLGMVPIVITAEIFASRIKAIGMTLADAVYVLMAIFAIQIYQLLLRWYGMHVPFYVFSCCSFLSAVFAATFVPETKGKTLDEIQLVLKGQYMSKKNSEAG</sequence>
<dbReference type="PANTHER" id="PTHR48021:SF46">
    <property type="entry name" value="MAJOR FACILITATOR SUPERFAMILY (MFS) PROFILE DOMAIN-CONTAINING PROTEIN"/>
    <property type="match status" value="1"/>
</dbReference>
<dbReference type="InterPro" id="IPR005829">
    <property type="entry name" value="Sugar_transporter_CS"/>
</dbReference>
<keyword evidence="9" id="KW-1185">Reference proteome</keyword>
<dbReference type="EMBL" id="JAPWTJ010001314">
    <property type="protein sequence ID" value="KAJ8972656.1"/>
    <property type="molecule type" value="Genomic_DNA"/>
</dbReference>
<dbReference type="PROSITE" id="PS00216">
    <property type="entry name" value="SUGAR_TRANSPORT_1"/>
    <property type="match status" value="1"/>
</dbReference>
<protein>
    <recommendedName>
        <fullName evidence="7">Major facilitator superfamily (MFS) profile domain-containing protein</fullName>
    </recommendedName>
</protein>
<name>A0ABQ9J4F6_9CUCU</name>
<dbReference type="Pfam" id="PF00083">
    <property type="entry name" value="Sugar_tr"/>
    <property type="match status" value="1"/>
</dbReference>
<comment type="caution">
    <text evidence="8">The sequence shown here is derived from an EMBL/GenBank/DDBJ whole genome shotgun (WGS) entry which is preliminary data.</text>
</comment>
<keyword evidence="5" id="KW-0325">Glycoprotein</keyword>
<feature type="transmembrane region" description="Helical" evidence="6">
    <location>
        <begin position="45"/>
        <end position="64"/>
    </location>
</feature>
<evidence type="ECO:0000256" key="3">
    <source>
        <dbReference type="ARBA" id="ARBA00022989"/>
    </source>
</evidence>
<feature type="transmembrane region" description="Helical" evidence="6">
    <location>
        <begin position="165"/>
        <end position="186"/>
    </location>
</feature>
<feature type="transmembrane region" description="Helical" evidence="6">
    <location>
        <begin position="96"/>
        <end position="117"/>
    </location>
</feature>
<feature type="transmembrane region" description="Helical" evidence="6">
    <location>
        <begin position="129"/>
        <end position="153"/>
    </location>
</feature>
<feature type="transmembrane region" description="Helical" evidence="6">
    <location>
        <begin position="70"/>
        <end position="89"/>
    </location>
</feature>
<keyword evidence="4 6" id="KW-0472">Membrane</keyword>
<organism evidence="8 9">
    <name type="scientific">Molorchus minor</name>
    <dbReference type="NCBI Taxonomy" id="1323400"/>
    <lineage>
        <taxon>Eukaryota</taxon>
        <taxon>Metazoa</taxon>
        <taxon>Ecdysozoa</taxon>
        <taxon>Arthropoda</taxon>
        <taxon>Hexapoda</taxon>
        <taxon>Insecta</taxon>
        <taxon>Pterygota</taxon>
        <taxon>Neoptera</taxon>
        <taxon>Endopterygota</taxon>
        <taxon>Coleoptera</taxon>
        <taxon>Polyphaga</taxon>
        <taxon>Cucujiformia</taxon>
        <taxon>Chrysomeloidea</taxon>
        <taxon>Cerambycidae</taxon>
        <taxon>Lamiinae</taxon>
        <taxon>Monochamini</taxon>
        <taxon>Molorchus</taxon>
    </lineage>
</organism>
<evidence type="ECO:0000256" key="4">
    <source>
        <dbReference type="ARBA" id="ARBA00023136"/>
    </source>
</evidence>
<evidence type="ECO:0000256" key="5">
    <source>
        <dbReference type="ARBA" id="ARBA00023180"/>
    </source>
</evidence>
<dbReference type="InterPro" id="IPR036259">
    <property type="entry name" value="MFS_trans_sf"/>
</dbReference>
<gene>
    <name evidence="8" type="ORF">NQ317_015376</name>
</gene>
<evidence type="ECO:0000259" key="7">
    <source>
        <dbReference type="PROSITE" id="PS50850"/>
    </source>
</evidence>
<keyword evidence="2 6" id="KW-0812">Transmembrane</keyword>
<evidence type="ECO:0000313" key="9">
    <source>
        <dbReference type="Proteomes" id="UP001162164"/>
    </source>
</evidence>
<dbReference type="InterPro" id="IPR003663">
    <property type="entry name" value="Sugar/inositol_transpt"/>
</dbReference>
<comment type="subcellular location">
    <subcellularLocation>
        <location evidence="1">Membrane</location>
        <topology evidence="1">Multi-pass membrane protein</topology>
    </subcellularLocation>
</comment>
<dbReference type="Gene3D" id="1.20.1250.20">
    <property type="entry name" value="MFS general substrate transporter like domains"/>
    <property type="match status" value="1"/>
</dbReference>
<keyword evidence="3 6" id="KW-1133">Transmembrane helix</keyword>
<dbReference type="PANTHER" id="PTHR48021">
    <property type="match status" value="1"/>
</dbReference>
<dbReference type="InterPro" id="IPR020846">
    <property type="entry name" value="MFS_dom"/>
</dbReference>
<reference evidence="8" key="1">
    <citation type="journal article" date="2023" name="Insect Mol. Biol.">
        <title>Genome sequencing provides insights into the evolution of gene families encoding plant cell wall-degrading enzymes in longhorned beetles.</title>
        <authorList>
            <person name="Shin N.R."/>
            <person name="Okamura Y."/>
            <person name="Kirsch R."/>
            <person name="Pauchet Y."/>
        </authorList>
    </citation>
    <scope>NUCLEOTIDE SEQUENCE</scope>
    <source>
        <strain evidence="8">MMC_N1</strain>
    </source>
</reference>
<evidence type="ECO:0000256" key="6">
    <source>
        <dbReference type="SAM" id="Phobius"/>
    </source>
</evidence>
<dbReference type="SUPFAM" id="SSF103473">
    <property type="entry name" value="MFS general substrate transporter"/>
    <property type="match status" value="1"/>
</dbReference>
<feature type="transmembrane region" description="Helical" evidence="6">
    <location>
        <begin position="198"/>
        <end position="216"/>
    </location>
</feature>
<accession>A0ABQ9J4F6</accession>
<dbReference type="PROSITE" id="PS50850">
    <property type="entry name" value="MFS"/>
    <property type="match status" value="1"/>
</dbReference>
<dbReference type="InterPro" id="IPR005828">
    <property type="entry name" value="MFS_sugar_transport-like"/>
</dbReference>
<dbReference type="InterPro" id="IPR050549">
    <property type="entry name" value="MFS_Trehalose_Transporter"/>
</dbReference>
<feature type="domain" description="Major facilitator superfamily (MFS) profile" evidence="7">
    <location>
        <begin position="1"/>
        <end position="220"/>
    </location>
</feature>
<dbReference type="PRINTS" id="PR00171">
    <property type="entry name" value="SUGRTRNSPORT"/>
</dbReference>
<evidence type="ECO:0000313" key="8">
    <source>
        <dbReference type="EMBL" id="KAJ8972656.1"/>
    </source>
</evidence>